<accession>A0AAD5KM00</accession>
<comment type="caution">
    <text evidence="2">The sequence shown here is derived from an EMBL/GenBank/DDBJ whole genome shotgun (WGS) entry which is preliminary data.</text>
</comment>
<dbReference type="Proteomes" id="UP001209540">
    <property type="component" value="Unassembled WGS sequence"/>
</dbReference>
<dbReference type="Gene3D" id="2.60.120.920">
    <property type="match status" value="1"/>
</dbReference>
<dbReference type="EMBL" id="JAIXMP010000007">
    <property type="protein sequence ID" value="KAI9270694.1"/>
    <property type="molecule type" value="Genomic_DNA"/>
</dbReference>
<dbReference type="InterPro" id="IPR001870">
    <property type="entry name" value="B30.2/SPRY"/>
</dbReference>
<feature type="domain" description="B30.2/SPRY" evidence="1">
    <location>
        <begin position="69"/>
        <end position="270"/>
    </location>
</feature>
<dbReference type="InterPro" id="IPR013320">
    <property type="entry name" value="ConA-like_dom_sf"/>
</dbReference>
<organism evidence="2 3">
    <name type="scientific">Phascolomyces articulosus</name>
    <dbReference type="NCBI Taxonomy" id="60185"/>
    <lineage>
        <taxon>Eukaryota</taxon>
        <taxon>Fungi</taxon>
        <taxon>Fungi incertae sedis</taxon>
        <taxon>Mucoromycota</taxon>
        <taxon>Mucoromycotina</taxon>
        <taxon>Mucoromycetes</taxon>
        <taxon>Mucorales</taxon>
        <taxon>Lichtheimiaceae</taxon>
        <taxon>Phascolomyces</taxon>
    </lineage>
</organism>
<reference evidence="2" key="2">
    <citation type="submission" date="2023-02" db="EMBL/GenBank/DDBJ databases">
        <authorList>
            <consortium name="DOE Joint Genome Institute"/>
            <person name="Mondo S.J."/>
            <person name="Chang Y."/>
            <person name="Wang Y."/>
            <person name="Ahrendt S."/>
            <person name="Andreopoulos W."/>
            <person name="Barry K."/>
            <person name="Beard J."/>
            <person name="Benny G.L."/>
            <person name="Blankenship S."/>
            <person name="Bonito G."/>
            <person name="Cuomo C."/>
            <person name="Desiro A."/>
            <person name="Gervers K.A."/>
            <person name="Hundley H."/>
            <person name="Kuo A."/>
            <person name="LaButti K."/>
            <person name="Lang B.F."/>
            <person name="Lipzen A."/>
            <person name="O'Donnell K."/>
            <person name="Pangilinan J."/>
            <person name="Reynolds N."/>
            <person name="Sandor L."/>
            <person name="Smith M.W."/>
            <person name="Tsang A."/>
            <person name="Grigoriev I.V."/>
            <person name="Stajich J.E."/>
            <person name="Spatafora J.W."/>
        </authorList>
    </citation>
    <scope>NUCLEOTIDE SEQUENCE</scope>
    <source>
        <strain evidence="2">RSA 2281</strain>
    </source>
</reference>
<proteinExistence type="predicted"/>
<evidence type="ECO:0000313" key="2">
    <source>
        <dbReference type="EMBL" id="KAI9270694.1"/>
    </source>
</evidence>
<reference evidence="2" key="1">
    <citation type="journal article" date="2022" name="IScience">
        <title>Evolution of zygomycete secretomes and the origins of terrestrial fungal ecologies.</title>
        <authorList>
            <person name="Chang Y."/>
            <person name="Wang Y."/>
            <person name="Mondo S."/>
            <person name="Ahrendt S."/>
            <person name="Andreopoulos W."/>
            <person name="Barry K."/>
            <person name="Beard J."/>
            <person name="Benny G.L."/>
            <person name="Blankenship S."/>
            <person name="Bonito G."/>
            <person name="Cuomo C."/>
            <person name="Desiro A."/>
            <person name="Gervers K.A."/>
            <person name="Hundley H."/>
            <person name="Kuo A."/>
            <person name="LaButti K."/>
            <person name="Lang B.F."/>
            <person name="Lipzen A."/>
            <person name="O'Donnell K."/>
            <person name="Pangilinan J."/>
            <person name="Reynolds N."/>
            <person name="Sandor L."/>
            <person name="Smith M.E."/>
            <person name="Tsang A."/>
            <person name="Grigoriev I.V."/>
            <person name="Stajich J.E."/>
            <person name="Spatafora J.W."/>
        </authorList>
    </citation>
    <scope>NUCLEOTIDE SEQUENCE</scope>
    <source>
        <strain evidence="2">RSA 2281</strain>
    </source>
</reference>
<dbReference type="InterPro" id="IPR043136">
    <property type="entry name" value="B30.2/SPRY_sf"/>
</dbReference>
<evidence type="ECO:0000259" key="1">
    <source>
        <dbReference type="PROSITE" id="PS50188"/>
    </source>
</evidence>
<name>A0AAD5KM00_9FUNG</name>
<dbReference type="PROSITE" id="PS50188">
    <property type="entry name" value="B302_SPRY"/>
    <property type="match status" value="1"/>
</dbReference>
<dbReference type="SUPFAM" id="SSF49899">
    <property type="entry name" value="Concanavalin A-like lectins/glucanases"/>
    <property type="match status" value="1"/>
</dbReference>
<evidence type="ECO:0000313" key="3">
    <source>
        <dbReference type="Proteomes" id="UP001209540"/>
    </source>
</evidence>
<sequence>MPDHIEEEPPSYQHALQAGLNEGATVHEYGRYTDATVESFERGELFVQAFRSQINAPVPRELLKQVQQHGLLDVLRLDQMTHANKLFKHPLANPSQPPFVIIGDHTVEFWPRLRNRREWDWDITLQGTHPYLASYDDGESTNESQRYPLHYFEISVVEAEPDIVMSIGLSTKPYPLFRMPGWNKHSIGYHSDDGRKFIDDATGGQDYGPSWQKGDTIGCGYSPTEGNVYFTKNGQMLGLAYTGITPLNYYASLAADGPCKITVNFGMKPFLYDLFAPPSYPPPPFV</sequence>
<dbReference type="InterPro" id="IPR050618">
    <property type="entry name" value="Ubq-SigPath_Reg"/>
</dbReference>
<protein>
    <submittedName>
        <fullName evidence="2">Concanavalin A-like lectin/glucanase domain-containing protein</fullName>
    </submittedName>
</protein>
<dbReference type="SMART" id="SM00449">
    <property type="entry name" value="SPRY"/>
    <property type="match status" value="1"/>
</dbReference>
<dbReference type="Pfam" id="PF00622">
    <property type="entry name" value="SPRY"/>
    <property type="match status" value="1"/>
</dbReference>
<dbReference type="InterPro" id="IPR003877">
    <property type="entry name" value="SPRY_dom"/>
</dbReference>
<dbReference type="PANTHER" id="PTHR12864">
    <property type="entry name" value="RAN BINDING PROTEIN 9-RELATED"/>
    <property type="match status" value="1"/>
</dbReference>
<gene>
    <name evidence="2" type="ORF">BDA99DRAFT_534804</name>
</gene>
<dbReference type="AlphaFoldDB" id="A0AAD5KM00"/>
<keyword evidence="3" id="KW-1185">Reference proteome</keyword>